<feature type="transmembrane region" description="Helical" evidence="2">
    <location>
        <begin position="143"/>
        <end position="163"/>
    </location>
</feature>
<protein>
    <submittedName>
        <fullName evidence="3">Uncharacterized protein</fullName>
    </submittedName>
</protein>
<feature type="compositionally biased region" description="Polar residues" evidence="1">
    <location>
        <begin position="290"/>
        <end position="302"/>
    </location>
</feature>
<keyword evidence="2" id="KW-0472">Membrane</keyword>
<feature type="transmembrane region" description="Helical" evidence="2">
    <location>
        <begin position="211"/>
        <end position="231"/>
    </location>
</feature>
<evidence type="ECO:0000256" key="1">
    <source>
        <dbReference type="SAM" id="MobiDB-lite"/>
    </source>
</evidence>
<feature type="region of interest" description="Disordered" evidence="1">
    <location>
        <begin position="286"/>
        <end position="328"/>
    </location>
</feature>
<gene>
    <name evidence="3" type="ORF">LGLO00237_LOCUS30332</name>
</gene>
<evidence type="ECO:0000256" key="2">
    <source>
        <dbReference type="SAM" id="Phobius"/>
    </source>
</evidence>
<name>A0A7S3ZBU3_9EUKA</name>
<feature type="transmembrane region" description="Helical" evidence="2">
    <location>
        <begin position="90"/>
        <end position="108"/>
    </location>
</feature>
<keyword evidence="2" id="KW-0812">Transmembrane</keyword>
<reference evidence="3" key="1">
    <citation type="submission" date="2021-01" db="EMBL/GenBank/DDBJ databases">
        <authorList>
            <person name="Corre E."/>
            <person name="Pelletier E."/>
            <person name="Niang G."/>
            <person name="Scheremetjew M."/>
            <person name="Finn R."/>
            <person name="Kale V."/>
            <person name="Holt S."/>
            <person name="Cochrane G."/>
            <person name="Meng A."/>
            <person name="Brown T."/>
            <person name="Cohen L."/>
        </authorList>
    </citation>
    <scope>NUCLEOTIDE SEQUENCE</scope>
    <source>
        <strain evidence="3">CCCM811</strain>
    </source>
</reference>
<proteinExistence type="predicted"/>
<feature type="transmembrane region" description="Helical" evidence="2">
    <location>
        <begin position="51"/>
        <end position="70"/>
    </location>
</feature>
<dbReference type="EMBL" id="HBIV01043223">
    <property type="protein sequence ID" value="CAE0678550.1"/>
    <property type="molecule type" value="Transcribed_RNA"/>
</dbReference>
<dbReference type="AlphaFoldDB" id="A0A7S3ZBU3"/>
<accession>A0A7S3ZBU3</accession>
<feature type="transmembrane region" description="Helical" evidence="2">
    <location>
        <begin position="20"/>
        <end position="39"/>
    </location>
</feature>
<organism evidence="3">
    <name type="scientific">Lotharella globosa</name>
    <dbReference type="NCBI Taxonomy" id="91324"/>
    <lineage>
        <taxon>Eukaryota</taxon>
        <taxon>Sar</taxon>
        <taxon>Rhizaria</taxon>
        <taxon>Cercozoa</taxon>
        <taxon>Chlorarachniophyceae</taxon>
        <taxon>Lotharella</taxon>
    </lineage>
</organism>
<evidence type="ECO:0000313" key="3">
    <source>
        <dbReference type="EMBL" id="CAE0678550.1"/>
    </source>
</evidence>
<keyword evidence="2" id="KW-1133">Transmembrane helix</keyword>
<feature type="transmembrane region" description="Helical" evidence="2">
    <location>
        <begin position="184"/>
        <end position="205"/>
    </location>
</feature>
<sequence>MVAVSLEQKRAVNRVSRAIVVYNLAVGVLVGGLLLGLFAADIHSGDEVCYLSFPLSLSIYCLCNILKLRLLILRTALMDSGRARRCIRSCLIETMTITLVAILLALILEHTLFGKNELLVLRPSEACGGNYCVAENTSVESVAISLIVDLVFNAAALGMYIPALWNPHREESRERYRKLAIRTLAWNSLQVLSTTAVHVFYIVIVTVDMEVLRSTLILLLSADLLINLMCINMTWECKFYWVVLCQLCPCLDRSTLNRNAPKKTGSRWSGIDGSAQNDSKCIPIGHSRQSKSVPQGSTNPQHQPKGLCDQMRRGSTLQGTTGEDIHLK</sequence>